<feature type="domain" description="Pre-SET" evidence="8">
    <location>
        <begin position="709"/>
        <end position="769"/>
    </location>
</feature>
<dbReference type="InterPro" id="IPR046341">
    <property type="entry name" value="SET_dom_sf"/>
</dbReference>
<evidence type="ECO:0000256" key="2">
    <source>
        <dbReference type="ARBA" id="ARBA00022454"/>
    </source>
</evidence>
<dbReference type="Gene3D" id="2.30.280.10">
    <property type="entry name" value="SRA-YDG"/>
    <property type="match status" value="1"/>
</dbReference>
<dbReference type="OrthoDB" id="308383at2759"/>
<evidence type="ECO:0000259" key="8">
    <source>
        <dbReference type="PROSITE" id="PS50867"/>
    </source>
</evidence>
<dbReference type="Proteomes" id="UP000825935">
    <property type="component" value="Chromosome 2"/>
</dbReference>
<evidence type="ECO:0000313" key="11">
    <source>
        <dbReference type="Proteomes" id="UP000825935"/>
    </source>
</evidence>
<dbReference type="InterPro" id="IPR051357">
    <property type="entry name" value="H3K9_HMTase_SUVAR3-9"/>
</dbReference>
<feature type="compositionally biased region" description="Basic and acidic residues" evidence="6">
    <location>
        <begin position="266"/>
        <end position="283"/>
    </location>
</feature>
<evidence type="ECO:0000259" key="7">
    <source>
        <dbReference type="PROSITE" id="PS50280"/>
    </source>
</evidence>
<protein>
    <submittedName>
        <fullName evidence="10">Uncharacterized protein</fullName>
    </submittedName>
</protein>
<name>A0A8T2VE77_CERRI</name>
<dbReference type="PROSITE" id="PS51015">
    <property type="entry name" value="YDG"/>
    <property type="match status" value="1"/>
</dbReference>
<organism evidence="10 11">
    <name type="scientific">Ceratopteris richardii</name>
    <name type="common">Triangle waterfern</name>
    <dbReference type="NCBI Taxonomy" id="49495"/>
    <lineage>
        <taxon>Eukaryota</taxon>
        <taxon>Viridiplantae</taxon>
        <taxon>Streptophyta</taxon>
        <taxon>Embryophyta</taxon>
        <taxon>Tracheophyta</taxon>
        <taxon>Polypodiopsida</taxon>
        <taxon>Polypodiidae</taxon>
        <taxon>Polypodiales</taxon>
        <taxon>Pteridineae</taxon>
        <taxon>Pteridaceae</taxon>
        <taxon>Parkerioideae</taxon>
        <taxon>Ceratopteris</taxon>
    </lineage>
</organism>
<evidence type="ECO:0000256" key="6">
    <source>
        <dbReference type="SAM" id="MobiDB-lite"/>
    </source>
</evidence>
<feature type="compositionally biased region" description="Basic and acidic residues" evidence="6">
    <location>
        <begin position="339"/>
        <end position="361"/>
    </location>
</feature>
<dbReference type="PROSITE" id="PS51575">
    <property type="entry name" value="SAM_MT43_SUVAR39_2"/>
    <property type="match status" value="1"/>
</dbReference>
<dbReference type="InterPro" id="IPR003105">
    <property type="entry name" value="SRA_YDG"/>
</dbReference>
<evidence type="ECO:0000256" key="1">
    <source>
        <dbReference type="ARBA" id="ARBA00004286"/>
    </source>
</evidence>
<comment type="caution">
    <text evidence="10">The sequence shown here is derived from an EMBL/GenBank/DDBJ whole genome shotgun (WGS) entry which is preliminary data.</text>
</comment>
<dbReference type="GO" id="GO:0003690">
    <property type="term" value="F:double-stranded DNA binding"/>
    <property type="evidence" value="ECO:0007669"/>
    <property type="project" value="TreeGrafter"/>
</dbReference>
<dbReference type="SMART" id="SM00468">
    <property type="entry name" value="PreSET"/>
    <property type="match status" value="1"/>
</dbReference>
<evidence type="ECO:0000313" key="10">
    <source>
        <dbReference type="EMBL" id="KAH7443905.1"/>
    </source>
</evidence>
<dbReference type="Gene3D" id="2.170.270.10">
    <property type="entry name" value="SET domain"/>
    <property type="match status" value="1"/>
</dbReference>
<feature type="region of interest" description="Disordered" evidence="6">
    <location>
        <begin position="1"/>
        <end position="20"/>
    </location>
</feature>
<keyword evidence="11" id="KW-1185">Reference proteome</keyword>
<dbReference type="GO" id="GO:0005694">
    <property type="term" value="C:chromosome"/>
    <property type="evidence" value="ECO:0007669"/>
    <property type="project" value="UniProtKB-SubCell"/>
</dbReference>
<comment type="subcellular location">
    <subcellularLocation>
        <location evidence="1">Chromosome</location>
    </subcellularLocation>
    <subcellularLocation>
        <location evidence="5">Nucleus</location>
    </subcellularLocation>
</comment>
<evidence type="ECO:0000256" key="4">
    <source>
        <dbReference type="ARBA" id="ARBA00023242"/>
    </source>
</evidence>
<reference evidence="10" key="1">
    <citation type="submission" date="2021-08" db="EMBL/GenBank/DDBJ databases">
        <title>WGS assembly of Ceratopteris richardii.</title>
        <authorList>
            <person name="Marchant D.B."/>
            <person name="Chen G."/>
            <person name="Jenkins J."/>
            <person name="Shu S."/>
            <person name="Leebens-Mack J."/>
            <person name="Grimwood J."/>
            <person name="Schmutz J."/>
            <person name="Soltis P."/>
            <person name="Soltis D."/>
            <person name="Chen Z.-H."/>
        </authorList>
    </citation>
    <scope>NUCLEOTIDE SEQUENCE</scope>
    <source>
        <strain evidence="10">Whitten #5841</strain>
        <tissue evidence="10">Leaf</tissue>
    </source>
</reference>
<keyword evidence="3" id="KW-0156">Chromatin regulator</keyword>
<dbReference type="InterPro" id="IPR015947">
    <property type="entry name" value="PUA-like_sf"/>
</dbReference>
<dbReference type="InterPro" id="IPR001214">
    <property type="entry name" value="SET_dom"/>
</dbReference>
<dbReference type="PROSITE" id="PS50280">
    <property type="entry name" value="SET"/>
    <property type="match status" value="1"/>
</dbReference>
<dbReference type="GO" id="GO:0008270">
    <property type="term" value="F:zinc ion binding"/>
    <property type="evidence" value="ECO:0007669"/>
    <property type="project" value="InterPro"/>
</dbReference>
<dbReference type="GO" id="GO:0042054">
    <property type="term" value="F:histone methyltransferase activity"/>
    <property type="evidence" value="ECO:0007669"/>
    <property type="project" value="InterPro"/>
</dbReference>
<dbReference type="EMBL" id="CM035407">
    <property type="protein sequence ID" value="KAH7443905.1"/>
    <property type="molecule type" value="Genomic_DNA"/>
</dbReference>
<feature type="compositionally biased region" description="Polar residues" evidence="6">
    <location>
        <begin position="255"/>
        <end position="265"/>
    </location>
</feature>
<sequence>MESSSAAIHNGDGASLIGDENKSAMEKKKFANLISLENGWHPHEMMKNGKPRPSAVRDFPRGIVPIHLKKVDGLDFQGESSDEMSQLRMSPTRKQDNGKCIKDKFQKEEQQVTMVSSTLLTDSTSAIEKDERETKPSVSNDLQVEKGEDASISKRKVAKDVSTEGASSQSEMVVEDVEVTAAVEKISIDQETNAVLSELQNAQQPEVETEAMDVEHKEHRVQEEKVKNVSEQSKQTLPVKRKSGIRDMPEKPGSKQENLIALSQTKNKDVKEEKPQKVIEKKKYGQPLRRKSGIRDMPGPLSEAKNKKLQDEVRAEHIAEDLEIKTTPSKVAEGSQEGSKPDSAVKKKKRPLEEPDSSEKVKKMRQPNEVQTPLKAKEKEPKPKTQRQVATPKPAKKVSTPGESPKRVRRSAKKPATPATAIIHDAKDARKLILESLRLYDAARRKFVQDEEIHGKQTRGSRADLQAASLLKDHNVCRINEKRHGPLPGVYVGDIFLFRTELSFARVHGPIQGGIEYLTTKDSEFNAPVAISIISNVGQDDEDNGEELIYTGQGGRSADNKQIAHQKLERGNLAMDGSRKFKVPVRVLRGIKDAFSPTGKIYVYDGLYNVEETYTEKGSGGFDEFKFKLLRMPDQAELGSNTLKVAADLKSQALSSRKHLTVVDISKGIENQAICVENRVDDNGMTETEFMYSTELIFPDDLQDLEPRRGCKCNGACSPSNNCSCFTKNGDEFPYLNGGALVRQKDFIFECGKYCSCSSSCRNRAPEKGSKFRLEVFKTMNKGWGVRALDIIPAGSFITEFIGKVIIEEQRALECPDRKHMLFSKWLPEGTPRWGDITNIISEISSSAIRPDAGKPDLVIDASHMGNVSRFINHSCSPNLFFQKVLSEHENVRYPHFKLFAIDNIPPLTELTFDYGCPPPEEQERLEEIECLCEGLDCRGKLYV</sequence>
<proteinExistence type="predicted"/>
<keyword evidence="4 5" id="KW-0539">Nucleus</keyword>
<feature type="domain" description="YDG" evidence="9">
    <location>
        <begin position="485"/>
        <end position="631"/>
    </location>
</feature>
<feature type="region of interest" description="Disordered" evidence="6">
    <location>
        <begin position="75"/>
        <end position="99"/>
    </location>
</feature>
<gene>
    <name evidence="10" type="ORF">KP509_02G055100</name>
</gene>
<dbReference type="Pfam" id="PF00856">
    <property type="entry name" value="SET"/>
    <property type="match status" value="1"/>
</dbReference>
<feature type="compositionally biased region" description="Basic and acidic residues" evidence="6">
    <location>
        <begin position="244"/>
        <end position="254"/>
    </location>
</feature>
<evidence type="ECO:0000256" key="3">
    <source>
        <dbReference type="ARBA" id="ARBA00022853"/>
    </source>
</evidence>
<dbReference type="SMART" id="SM00317">
    <property type="entry name" value="SET"/>
    <property type="match status" value="1"/>
</dbReference>
<dbReference type="AlphaFoldDB" id="A0A8T2VE77"/>
<dbReference type="PANTHER" id="PTHR45660">
    <property type="entry name" value="HISTONE-LYSINE N-METHYLTRANSFERASE SETMAR"/>
    <property type="match status" value="1"/>
</dbReference>
<feature type="region of interest" description="Disordered" evidence="6">
    <location>
        <begin position="123"/>
        <end position="173"/>
    </location>
</feature>
<evidence type="ECO:0000256" key="5">
    <source>
        <dbReference type="PROSITE-ProRule" id="PRU00358"/>
    </source>
</evidence>
<dbReference type="Pfam" id="PF05033">
    <property type="entry name" value="Pre-SET"/>
    <property type="match status" value="1"/>
</dbReference>
<dbReference type="SUPFAM" id="SSF82199">
    <property type="entry name" value="SET domain"/>
    <property type="match status" value="1"/>
</dbReference>
<dbReference type="InterPro" id="IPR036987">
    <property type="entry name" value="SRA-YDG_sf"/>
</dbReference>
<dbReference type="SMART" id="SM00466">
    <property type="entry name" value="SRA"/>
    <property type="match status" value="1"/>
</dbReference>
<dbReference type="PROSITE" id="PS50867">
    <property type="entry name" value="PRE_SET"/>
    <property type="match status" value="1"/>
</dbReference>
<evidence type="ECO:0000259" key="9">
    <source>
        <dbReference type="PROSITE" id="PS51015"/>
    </source>
</evidence>
<accession>A0A8T2VE77</accession>
<dbReference type="SUPFAM" id="SSF88697">
    <property type="entry name" value="PUA domain-like"/>
    <property type="match status" value="1"/>
</dbReference>
<feature type="compositionally biased region" description="Basic and acidic residues" evidence="6">
    <location>
        <begin position="143"/>
        <end position="162"/>
    </location>
</feature>
<dbReference type="OMA" id="CIDAMEY"/>
<feature type="compositionally biased region" description="Basic and acidic residues" evidence="6">
    <location>
        <begin position="213"/>
        <end position="228"/>
    </location>
</feature>
<dbReference type="GO" id="GO:0005634">
    <property type="term" value="C:nucleus"/>
    <property type="evidence" value="ECO:0007669"/>
    <property type="project" value="UniProtKB-SubCell"/>
</dbReference>
<dbReference type="PANTHER" id="PTHR45660:SF13">
    <property type="entry name" value="HISTONE-LYSINE N-METHYLTRANSFERASE SETMAR"/>
    <property type="match status" value="1"/>
</dbReference>
<keyword evidence="2" id="KW-0158">Chromosome</keyword>
<feature type="domain" description="SET" evidence="7">
    <location>
        <begin position="772"/>
        <end position="916"/>
    </location>
</feature>
<feature type="region of interest" description="Disordered" evidence="6">
    <location>
        <begin position="201"/>
        <end position="421"/>
    </location>
</feature>
<dbReference type="InterPro" id="IPR025794">
    <property type="entry name" value="H3-K9-MeTrfase_plant"/>
</dbReference>
<feature type="compositionally biased region" description="Basic and acidic residues" evidence="6">
    <location>
        <begin position="304"/>
        <end position="324"/>
    </location>
</feature>
<dbReference type="Pfam" id="PF02182">
    <property type="entry name" value="SAD_SRA"/>
    <property type="match status" value="1"/>
</dbReference>
<dbReference type="InterPro" id="IPR007728">
    <property type="entry name" value="Pre-SET_dom"/>
</dbReference>